<dbReference type="PROSITE" id="PS00622">
    <property type="entry name" value="HTH_LUXR_1"/>
    <property type="match status" value="1"/>
</dbReference>
<evidence type="ECO:0000313" key="6">
    <source>
        <dbReference type="Proteomes" id="UP001302806"/>
    </source>
</evidence>
<dbReference type="EMBL" id="CP134537">
    <property type="protein sequence ID" value="WNH10089.1"/>
    <property type="molecule type" value="Genomic_DNA"/>
</dbReference>
<feature type="domain" description="HTH luxR-type" evidence="4">
    <location>
        <begin position="4"/>
        <end position="72"/>
    </location>
</feature>
<dbReference type="SUPFAM" id="SSF46894">
    <property type="entry name" value="C-terminal effector domain of the bipartite response regulators"/>
    <property type="match status" value="1"/>
</dbReference>
<keyword evidence="2" id="KW-0238">DNA-binding</keyword>
<dbReference type="InterPro" id="IPR036388">
    <property type="entry name" value="WH-like_DNA-bd_sf"/>
</dbReference>
<evidence type="ECO:0000259" key="4">
    <source>
        <dbReference type="PROSITE" id="PS50043"/>
    </source>
</evidence>
<dbReference type="PRINTS" id="PR00038">
    <property type="entry name" value="HTHLUXR"/>
</dbReference>
<keyword evidence="3" id="KW-0804">Transcription</keyword>
<accession>A0ABY9XVU7</accession>
<dbReference type="SMART" id="SM00421">
    <property type="entry name" value="HTH_LUXR"/>
    <property type="match status" value="1"/>
</dbReference>
<dbReference type="CDD" id="cd06170">
    <property type="entry name" value="LuxR_C_like"/>
    <property type="match status" value="1"/>
</dbReference>
<organism evidence="5 6">
    <name type="scientific">Thalassobellus suaedae</name>
    <dbReference type="NCBI Taxonomy" id="3074124"/>
    <lineage>
        <taxon>Bacteria</taxon>
        <taxon>Pseudomonadati</taxon>
        <taxon>Bacteroidota</taxon>
        <taxon>Flavobacteriia</taxon>
        <taxon>Flavobacteriales</taxon>
        <taxon>Flavobacteriaceae</taxon>
        <taxon>Thalassobellus</taxon>
    </lineage>
</organism>
<name>A0ABY9XVU7_9FLAO</name>
<dbReference type="Pfam" id="PF00196">
    <property type="entry name" value="GerE"/>
    <property type="match status" value="1"/>
</dbReference>
<dbReference type="Proteomes" id="UP001302806">
    <property type="component" value="Chromosome"/>
</dbReference>
<dbReference type="InterPro" id="IPR000792">
    <property type="entry name" value="Tscrpt_reg_LuxR_C"/>
</dbReference>
<evidence type="ECO:0000256" key="1">
    <source>
        <dbReference type="ARBA" id="ARBA00023015"/>
    </source>
</evidence>
<proteinExistence type="predicted"/>
<keyword evidence="1" id="KW-0805">Transcription regulation</keyword>
<sequence length="76" mass="8524">MENSTKKQIKLSKRETTVVQFMAAGMKNKTIAETLDINEKTVSTYILRLKKKLGLVNNDNSYIVVTTAIKKGFVTS</sequence>
<dbReference type="Gene3D" id="1.10.10.10">
    <property type="entry name" value="Winged helix-like DNA-binding domain superfamily/Winged helix DNA-binding domain"/>
    <property type="match status" value="1"/>
</dbReference>
<dbReference type="PANTHER" id="PTHR44688:SF16">
    <property type="entry name" value="DNA-BINDING TRANSCRIPTIONAL ACTIVATOR DEVR_DOSR"/>
    <property type="match status" value="1"/>
</dbReference>
<evidence type="ECO:0000256" key="2">
    <source>
        <dbReference type="ARBA" id="ARBA00023125"/>
    </source>
</evidence>
<evidence type="ECO:0000256" key="3">
    <source>
        <dbReference type="ARBA" id="ARBA00023163"/>
    </source>
</evidence>
<dbReference type="PANTHER" id="PTHR44688">
    <property type="entry name" value="DNA-BINDING TRANSCRIPTIONAL ACTIVATOR DEVR_DOSR"/>
    <property type="match status" value="1"/>
</dbReference>
<dbReference type="RefSeq" id="WP_415866438.1">
    <property type="nucleotide sequence ID" value="NZ_CP134537.1"/>
</dbReference>
<gene>
    <name evidence="5" type="ORF">RHP51_05150</name>
</gene>
<evidence type="ECO:0000313" key="5">
    <source>
        <dbReference type="EMBL" id="WNH10089.1"/>
    </source>
</evidence>
<dbReference type="InterPro" id="IPR016032">
    <property type="entry name" value="Sig_transdc_resp-reg_C-effctor"/>
</dbReference>
<reference evidence="5 6" key="1">
    <citation type="submission" date="2023-09" db="EMBL/GenBank/DDBJ databases">
        <title>Thalassobella suaedae gen. nov., sp. nov., a marine bacterium of the family Flavobacteriaceae isolated from a halophyte Suaeda japonica.</title>
        <authorList>
            <person name="Lee S.Y."/>
            <person name="Hwang C.Y."/>
        </authorList>
    </citation>
    <scope>NUCLEOTIDE SEQUENCE [LARGE SCALE GENOMIC DNA]</scope>
    <source>
        <strain evidence="5 6">HL-DH14</strain>
    </source>
</reference>
<protein>
    <submittedName>
        <fullName evidence="5">LuxR C-terminal-related transcriptional regulator</fullName>
    </submittedName>
</protein>
<dbReference type="PROSITE" id="PS50043">
    <property type="entry name" value="HTH_LUXR_2"/>
    <property type="match status" value="1"/>
</dbReference>